<reference evidence="2" key="2">
    <citation type="submission" date="2015-01" db="EMBL/GenBank/DDBJ databases">
        <title>Evolutionary Origins and Diversification of the Mycorrhizal Mutualists.</title>
        <authorList>
            <consortium name="DOE Joint Genome Institute"/>
            <consortium name="Mycorrhizal Genomics Consortium"/>
            <person name="Kohler A."/>
            <person name="Kuo A."/>
            <person name="Nagy L.G."/>
            <person name="Floudas D."/>
            <person name="Copeland A."/>
            <person name="Barry K.W."/>
            <person name="Cichocki N."/>
            <person name="Veneault-Fourrey C."/>
            <person name="LaButti K."/>
            <person name="Lindquist E.A."/>
            <person name="Lipzen A."/>
            <person name="Lundell T."/>
            <person name="Morin E."/>
            <person name="Murat C."/>
            <person name="Riley R."/>
            <person name="Ohm R."/>
            <person name="Sun H."/>
            <person name="Tunlid A."/>
            <person name="Henrissat B."/>
            <person name="Grigoriev I.V."/>
            <person name="Hibbett D.S."/>
            <person name="Martin F."/>
        </authorList>
    </citation>
    <scope>NUCLEOTIDE SEQUENCE [LARGE SCALE GENOMIC DNA]</scope>
    <source>
        <strain evidence="2">LaAM-08-1</strain>
    </source>
</reference>
<dbReference type="HOGENOM" id="CLU_132759_0_0_1"/>
<reference evidence="1 2" key="1">
    <citation type="submission" date="2014-04" db="EMBL/GenBank/DDBJ databases">
        <authorList>
            <consortium name="DOE Joint Genome Institute"/>
            <person name="Kuo A."/>
            <person name="Kohler A."/>
            <person name="Nagy L.G."/>
            <person name="Floudas D."/>
            <person name="Copeland A."/>
            <person name="Barry K.W."/>
            <person name="Cichocki N."/>
            <person name="Veneault-Fourrey C."/>
            <person name="LaButti K."/>
            <person name="Lindquist E.A."/>
            <person name="Lipzen A."/>
            <person name="Lundell T."/>
            <person name="Morin E."/>
            <person name="Murat C."/>
            <person name="Sun H."/>
            <person name="Tunlid A."/>
            <person name="Henrissat B."/>
            <person name="Grigoriev I.V."/>
            <person name="Hibbett D.S."/>
            <person name="Martin F."/>
            <person name="Nordberg H.P."/>
            <person name="Cantor M.N."/>
            <person name="Hua S.X."/>
        </authorList>
    </citation>
    <scope>NUCLEOTIDE SEQUENCE [LARGE SCALE GENOMIC DNA]</scope>
    <source>
        <strain evidence="1 2">LaAM-08-1</strain>
    </source>
</reference>
<dbReference type="AlphaFoldDB" id="A0A0C9XFQ8"/>
<organism evidence="1 2">
    <name type="scientific">Laccaria amethystina LaAM-08-1</name>
    <dbReference type="NCBI Taxonomy" id="1095629"/>
    <lineage>
        <taxon>Eukaryota</taxon>
        <taxon>Fungi</taxon>
        <taxon>Dikarya</taxon>
        <taxon>Basidiomycota</taxon>
        <taxon>Agaricomycotina</taxon>
        <taxon>Agaricomycetes</taxon>
        <taxon>Agaricomycetidae</taxon>
        <taxon>Agaricales</taxon>
        <taxon>Agaricineae</taxon>
        <taxon>Hydnangiaceae</taxon>
        <taxon>Laccaria</taxon>
    </lineage>
</organism>
<dbReference type="STRING" id="1095629.A0A0C9XFQ8"/>
<protein>
    <submittedName>
        <fullName evidence="1">Uncharacterized protein</fullName>
    </submittedName>
</protein>
<evidence type="ECO:0000313" key="1">
    <source>
        <dbReference type="EMBL" id="KIJ96471.1"/>
    </source>
</evidence>
<accession>A0A0C9XFQ8</accession>
<dbReference type="EMBL" id="KN838720">
    <property type="protein sequence ID" value="KIJ96471.1"/>
    <property type="molecule type" value="Genomic_DNA"/>
</dbReference>
<proteinExistence type="predicted"/>
<gene>
    <name evidence="1" type="ORF">K443DRAFT_10620</name>
</gene>
<dbReference type="Proteomes" id="UP000054477">
    <property type="component" value="Unassembled WGS sequence"/>
</dbReference>
<sequence>MNRYTYHPDNDDLKEVYLQASGHEMVDNVRHVLIAWSNGAYISTPVRQIIQLRQDANGYHYDPQLVAELYTAAMAQNNDVFTLGTLSCVQRDRVLELARGVHYEQRSRVNGCRVWIRDLLQEMLKEEIVSQEIFDHVDCDVPLARRRPEI</sequence>
<keyword evidence="2" id="KW-1185">Reference proteome</keyword>
<name>A0A0C9XFQ8_9AGAR</name>
<evidence type="ECO:0000313" key="2">
    <source>
        <dbReference type="Proteomes" id="UP000054477"/>
    </source>
</evidence>
<dbReference type="OrthoDB" id="3235294at2759"/>